<dbReference type="SUPFAM" id="SSF56112">
    <property type="entry name" value="Protein kinase-like (PK-like)"/>
    <property type="match status" value="1"/>
</dbReference>
<dbReference type="PROSITE" id="PS50011">
    <property type="entry name" value="PROTEIN_KINASE_DOM"/>
    <property type="match status" value="1"/>
</dbReference>
<dbReference type="Gene3D" id="1.10.510.10">
    <property type="entry name" value="Transferase(Phosphotransferase) domain 1"/>
    <property type="match status" value="1"/>
</dbReference>
<dbReference type="OrthoDB" id="4062651at2759"/>
<feature type="chain" id="PRO_5035436252" evidence="5">
    <location>
        <begin position="21"/>
        <end position="266"/>
    </location>
</feature>
<keyword evidence="1" id="KW-0808">Transferase</keyword>
<organism evidence="7 8">
    <name type="scientific">Cristinia sonorae</name>
    <dbReference type="NCBI Taxonomy" id="1940300"/>
    <lineage>
        <taxon>Eukaryota</taxon>
        <taxon>Fungi</taxon>
        <taxon>Dikarya</taxon>
        <taxon>Basidiomycota</taxon>
        <taxon>Agaricomycotina</taxon>
        <taxon>Agaricomycetes</taxon>
        <taxon>Agaricomycetidae</taxon>
        <taxon>Agaricales</taxon>
        <taxon>Pleurotineae</taxon>
        <taxon>Stephanosporaceae</taxon>
        <taxon>Cristinia</taxon>
    </lineage>
</organism>
<sequence>MCNLLKLSLPIFLLVFPVKRERVMSILEGNCEKWQKLNHPHVLSYLGFLDPSKLQVFQNNRHSFYFTCMVLPWMEFDTILHFVRNAVQISTPTPNEYNTAILQWSYEIAQGLAYLHRQEIIHGDLRCNNIRIDDHGRVQIADYGLAELSEAWSGSHRMRWMAPEFRQYTNSESGLESQPGDIYAFAMTLVELYTQLAPFPKYVSSLPPTSEPRPRFLLYQTELEMPVELWNLIQKCWVHEPTNRPVASKVELQLKELQHSHHFISV</sequence>
<dbReference type="GO" id="GO:0005524">
    <property type="term" value="F:ATP binding"/>
    <property type="evidence" value="ECO:0007669"/>
    <property type="project" value="UniProtKB-KW"/>
</dbReference>
<evidence type="ECO:0000256" key="4">
    <source>
        <dbReference type="ARBA" id="ARBA00022840"/>
    </source>
</evidence>
<name>A0A8K0UJA1_9AGAR</name>
<dbReference type="InterPro" id="IPR001245">
    <property type="entry name" value="Ser-Thr/Tyr_kinase_cat_dom"/>
</dbReference>
<dbReference type="AlphaFoldDB" id="A0A8K0UJA1"/>
<evidence type="ECO:0000256" key="3">
    <source>
        <dbReference type="ARBA" id="ARBA00022777"/>
    </source>
</evidence>
<dbReference type="InterPro" id="IPR051681">
    <property type="entry name" value="Ser/Thr_Kinases-Pseudokinases"/>
</dbReference>
<dbReference type="InterPro" id="IPR000719">
    <property type="entry name" value="Prot_kinase_dom"/>
</dbReference>
<dbReference type="GO" id="GO:0004674">
    <property type="term" value="F:protein serine/threonine kinase activity"/>
    <property type="evidence" value="ECO:0007669"/>
    <property type="project" value="TreeGrafter"/>
</dbReference>
<keyword evidence="2" id="KW-0547">Nucleotide-binding</keyword>
<evidence type="ECO:0000256" key="1">
    <source>
        <dbReference type="ARBA" id="ARBA00022679"/>
    </source>
</evidence>
<feature type="domain" description="Protein kinase" evidence="6">
    <location>
        <begin position="1"/>
        <end position="264"/>
    </location>
</feature>
<feature type="signal peptide" evidence="5">
    <location>
        <begin position="1"/>
        <end position="20"/>
    </location>
</feature>
<dbReference type="InterPro" id="IPR011009">
    <property type="entry name" value="Kinase-like_dom_sf"/>
</dbReference>
<gene>
    <name evidence="7" type="ORF">BXZ70DRAFT_361046</name>
</gene>
<dbReference type="Proteomes" id="UP000813824">
    <property type="component" value="Unassembled WGS sequence"/>
</dbReference>
<reference evidence="7" key="1">
    <citation type="journal article" date="2021" name="New Phytol.">
        <title>Evolutionary innovations through gain and loss of genes in the ectomycorrhizal Boletales.</title>
        <authorList>
            <person name="Wu G."/>
            <person name="Miyauchi S."/>
            <person name="Morin E."/>
            <person name="Kuo A."/>
            <person name="Drula E."/>
            <person name="Varga T."/>
            <person name="Kohler A."/>
            <person name="Feng B."/>
            <person name="Cao Y."/>
            <person name="Lipzen A."/>
            <person name="Daum C."/>
            <person name="Hundley H."/>
            <person name="Pangilinan J."/>
            <person name="Johnson J."/>
            <person name="Barry K."/>
            <person name="LaButti K."/>
            <person name="Ng V."/>
            <person name="Ahrendt S."/>
            <person name="Min B."/>
            <person name="Choi I.G."/>
            <person name="Park H."/>
            <person name="Plett J.M."/>
            <person name="Magnuson J."/>
            <person name="Spatafora J.W."/>
            <person name="Nagy L.G."/>
            <person name="Henrissat B."/>
            <person name="Grigoriev I.V."/>
            <person name="Yang Z.L."/>
            <person name="Xu J."/>
            <person name="Martin F.M."/>
        </authorList>
    </citation>
    <scope>NUCLEOTIDE SEQUENCE</scope>
    <source>
        <strain evidence="7">KKN 215</strain>
    </source>
</reference>
<evidence type="ECO:0000256" key="5">
    <source>
        <dbReference type="SAM" id="SignalP"/>
    </source>
</evidence>
<dbReference type="PANTHER" id="PTHR44329">
    <property type="entry name" value="SERINE/THREONINE-PROTEIN KINASE TNNI3K-RELATED"/>
    <property type="match status" value="1"/>
</dbReference>
<keyword evidence="4" id="KW-0067">ATP-binding</keyword>
<keyword evidence="5" id="KW-0732">Signal</keyword>
<evidence type="ECO:0000313" key="7">
    <source>
        <dbReference type="EMBL" id="KAH8094495.1"/>
    </source>
</evidence>
<keyword evidence="8" id="KW-1185">Reference proteome</keyword>
<protein>
    <submittedName>
        <fullName evidence="7">Kinase-like domain-containing protein</fullName>
    </submittedName>
</protein>
<evidence type="ECO:0000313" key="8">
    <source>
        <dbReference type="Proteomes" id="UP000813824"/>
    </source>
</evidence>
<dbReference type="PANTHER" id="PTHR44329:SF288">
    <property type="entry name" value="MITOGEN-ACTIVATED PROTEIN KINASE KINASE KINASE 20"/>
    <property type="match status" value="1"/>
</dbReference>
<evidence type="ECO:0000256" key="2">
    <source>
        <dbReference type="ARBA" id="ARBA00022741"/>
    </source>
</evidence>
<keyword evidence="3 7" id="KW-0418">Kinase</keyword>
<dbReference type="Pfam" id="PF07714">
    <property type="entry name" value="PK_Tyr_Ser-Thr"/>
    <property type="match status" value="1"/>
</dbReference>
<proteinExistence type="predicted"/>
<comment type="caution">
    <text evidence="7">The sequence shown here is derived from an EMBL/GenBank/DDBJ whole genome shotgun (WGS) entry which is preliminary data.</text>
</comment>
<accession>A0A8K0UJA1</accession>
<dbReference type="EMBL" id="JAEVFJ010000026">
    <property type="protein sequence ID" value="KAH8094495.1"/>
    <property type="molecule type" value="Genomic_DNA"/>
</dbReference>
<evidence type="ECO:0000259" key="6">
    <source>
        <dbReference type="PROSITE" id="PS50011"/>
    </source>
</evidence>